<evidence type="ECO:0000313" key="1">
    <source>
        <dbReference type="EMBL" id="KAJ6977071.1"/>
    </source>
</evidence>
<evidence type="ECO:0000313" key="2">
    <source>
        <dbReference type="Proteomes" id="UP001164929"/>
    </source>
</evidence>
<gene>
    <name evidence="1" type="ORF">NC653_029074</name>
</gene>
<reference evidence="1" key="1">
    <citation type="journal article" date="2023" name="Mol. Ecol. Resour.">
        <title>Chromosome-level genome assembly of a triploid poplar Populus alba 'Berolinensis'.</title>
        <authorList>
            <person name="Chen S."/>
            <person name="Yu Y."/>
            <person name="Wang X."/>
            <person name="Wang S."/>
            <person name="Zhang T."/>
            <person name="Zhou Y."/>
            <person name="He R."/>
            <person name="Meng N."/>
            <person name="Wang Y."/>
            <person name="Liu W."/>
            <person name="Liu Z."/>
            <person name="Liu J."/>
            <person name="Guo Q."/>
            <person name="Huang H."/>
            <person name="Sederoff R.R."/>
            <person name="Wang G."/>
            <person name="Qu G."/>
            <person name="Chen S."/>
        </authorList>
    </citation>
    <scope>NUCLEOTIDE SEQUENCE</scope>
    <source>
        <strain evidence="1">SC-2020</strain>
    </source>
</reference>
<keyword evidence="2" id="KW-1185">Reference proteome</keyword>
<name>A0AAD6M1K9_9ROSI</name>
<proteinExistence type="predicted"/>
<accession>A0AAD6M1K9</accession>
<sequence>MMVLVARLVLSSVRVEMEKMGLAFWNEEERAKSLLTDTELELYIEAVLFDAETETIGVAEAKARADVETNKEAELLCNIMGRSEFCEIKGDIRIDRNSSTV</sequence>
<comment type="caution">
    <text evidence="1">The sequence shown here is derived from an EMBL/GenBank/DDBJ whole genome shotgun (WGS) entry which is preliminary data.</text>
</comment>
<dbReference type="EMBL" id="JAQIZT010000012">
    <property type="protein sequence ID" value="KAJ6977071.1"/>
    <property type="molecule type" value="Genomic_DNA"/>
</dbReference>
<organism evidence="1 2">
    <name type="scientific">Populus alba x Populus x berolinensis</name>
    <dbReference type="NCBI Taxonomy" id="444605"/>
    <lineage>
        <taxon>Eukaryota</taxon>
        <taxon>Viridiplantae</taxon>
        <taxon>Streptophyta</taxon>
        <taxon>Embryophyta</taxon>
        <taxon>Tracheophyta</taxon>
        <taxon>Spermatophyta</taxon>
        <taxon>Magnoliopsida</taxon>
        <taxon>eudicotyledons</taxon>
        <taxon>Gunneridae</taxon>
        <taxon>Pentapetalae</taxon>
        <taxon>rosids</taxon>
        <taxon>fabids</taxon>
        <taxon>Malpighiales</taxon>
        <taxon>Salicaceae</taxon>
        <taxon>Saliceae</taxon>
        <taxon>Populus</taxon>
    </lineage>
</organism>
<dbReference type="AlphaFoldDB" id="A0AAD6M1K9"/>
<protein>
    <submittedName>
        <fullName evidence="1">Uncharacterized protein</fullName>
    </submittedName>
</protein>
<dbReference type="Proteomes" id="UP001164929">
    <property type="component" value="Chromosome 12"/>
</dbReference>